<dbReference type="InterPro" id="IPR055557">
    <property type="entry name" value="DUF7133"/>
</dbReference>
<dbReference type="GO" id="GO:0009055">
    <property type="term" value="F:electron transfer activity"/>
    <property type="evidence" value="ECO:0007669"/>
    <property type="project" value="InterPro"/>
</dbReference>
<dbReference type="GO" id="GO:0020037">
    <property type="term" value="F:heme binding"/>
    <property type="evidence" value="ECO:0007669"/>
    <property type="project" value="InterPro"/>
</dbReference>
<dbReference type="InterPro" id="IPR009056">
    <property type="entry name" value="Cyt_c-like_dom"/>
</dbReference>
<keyword evidence="5" id="KW-0732">Signal</keyword>
<dbReference type="Pfam" id="PF00034">
    <property type="entry name" value="Cytochrom_C"/>
    <property type="match status" value="1"/>
</dbReference>
<dbReference type="PANTHER" id="PTHR33546">
    <property type="entry name" value="LARGE, MULTIFUNCTIONAL SECRETED PROTEIN-RELATED"/>
    <property type="match status" value="1"/>
</dbReference>
<dbReference type="SUPFAM" id="SSF46626">
    <property type="entry name" value="Cytochrome c"/>
    <property type="match status" value="1"/>
</dbReference>
<dbReference type="NCBIfam" id="TIGR02603">
    <property type="entry name" value="CxxCH_TIGR02603"/>
    <property type="match status" value="1"/>
</dbReference>
<protein>
    <recommendedName>
        <fullName evidence="6">Cytochrome c domain-containing protein</fullName>
    </recommendedName>
</protein>
<gene>
    <name evidence="7" type="ORF">BGE01nite_25750</name>
</gene>
<dbReference type="InterPro" id="IPR013428">
    <property type="entry name" value="Membrane-bound_put_N"/>
</dbReference>
<dbReference type="InterPro" id="IPR036909">
    <property type="entry name" value="Cyt_c-like_dom_sf"/>
</dbReference>
<proteinExistence type="predicted"/>
<keyword evidence="8" id="KW-1185">Reference proteome</keyword>
<evidence type="ECO:0000256" key="4">
    <source>
        <dbReference type="PROSITE-ProRule" id="PRU00433"/>
    </source>
</evidence>
<dbReference type="GO" id="GO:0046872">
    <property type="term" value="F:metal ion binding"/>
    <property type="evidence" value="ECO:0007669"/>
    <property type="project" value="UniProtKB-KW"/>
</dbReference>
<keyword evidence="2 4" id="KW-0479">Metal-binding</keyword>
<dbReference type="InterPro" id="IPR013427">
    <property type="entry name" value="Haem-bd_dom_put"/>
</dbReference>
<feature type="domain" description="Cytochrome c" evidence="6">
    <location>
        <begin position="662"/>
        <end position="794"/>
    </location>
</feature>
<sequence>MRILALSLLLSTTAFGLTLEEAAKIAPLPDLTKHGGVIFADLNEDGHEDLIISNSSGYGVFIFNPVEKKNVQWDRGWSNVLREGRAGDANSLPLLDGAIFRDGTLITADGKTRLTKSELLRVPGPAPLSPQDSLKTMRTKPGWSISLVAHEPLVQDPVFIDWDEQGRAWVVEMGDYPFAPGEKTNDGKISQGKVSDLQAGRIKVLTDTDGDGVYDKASLFLDGLLHPTGLICWKGGVFVSGIPDIFYARDTDGDGRCDERETWYSGFTAGNPQHLINGFCWGLDGWIYGANGDSGGNVIVEKTKEKIKLGTNDFRFHPITGKFERELGRTQYGKWRDDFGNWFGNNNSTIAWHYFLPMRWMEAHPDKIAATVRAVTNEEKTVYPVSPPVRRFNWAAAVNTLTSGCSPMPWLDGKDQTLLICEPANNLVHRELLDLTALPITSARHPDDKDSEFLASADNWFRPSMARPGPDGAIYVVDMYRLVLEHPEWIPTDIVRGLDVRAGEDKGRIYRLSGPTSIKSEVASLAKPVSALRSAHRWTRDTAQRLLLEKQDKSAVPALVDIASDVKASLNVRLQAAWTASLLDEAQRPALISLMKSSFPQVRGASLVAAGSNDIDPKELESWFPKKTDQKPVATVPMITNTNADRQKIVKRYVSEVSALRGDASRGQAVFAKACMACHKLGGQGVEVGPDLATIAAKPADQILEAIFDPNRAVETRNAATQITRTDGTTIAGLISAETPASISLRLPGGVDMPIPRASIREMKTLTTSLMPEGLESVITPQEAADLLAKITGR</sequence>
<evidence type="ECO:0000259" key="6">
    <source>
        <dbReference type="PROSITE" id="PS51007"/>
    </source>
</evidence>
<dbReference type="RefSeq" id="WP_146850865.1">
    <property type="nucleotide sequence ID" value="NZ_BKAG01000016.1"/>
</dbReference>
<evidence type="ECO:0000256" key="3">
    <source>
        <dbReference type="ARBA" id="ARBA00023004"/>
    </source>
</evidence>
<evidence type="ECO:0000313" key="8">
    <source>
        <dbReference type="Proteomes" id="UP000321577"/>
    </source>
</evidence>
<dbReference type="Gene3D" id="1.25.10.10">
    <property type="entry name" value="Leucine-rich Repeat Variant"/>
    <property type="match status" value="1"/>
</dbReference>
<dbReference type="InterPro" id="IPR011041">
    <property type="entry name" value="Quinoprot_gluc/sorb_DH_b-prop"/>
</dbReference>
<dbReference type="AlphaFoldDB" id="A0A512M963"/>
<dbReference type="InterPro" id="IPR011989">
    <property type="entry name" value="ARM-like"/>
</dbReference>
<evidence type="ECO:0000313" key="7">
    <source>
        <dbReference type="EMBL" id="GEP43284.1"/>
    </source>
</evidence>
<dbReference type="Pfam" id="PF23500">
    <property type="entry name" value="DUF7133"/>
    <property type="match status" value="1"/>
</dbReference>
<feature type="chain" id="PRO_5022208518" description="Cytochrome c domain-containing protein" evidence="5">
    <location>
        <begin position="17"/>
        <end position="794"/>
    </location>
</feature>
<organism evidence="7 8">
    <name type="scientific">Brevifollis gellanilyticus</name>
    <dbReference type="NCBI Taxonomy" id="748831"/>
    <lineage>
        <taxon>Bacteria</taxon>
        <taxon>Pseudomonadati</taxon>
        <taxon>Verrucomicrobiota</taxon>
        <taxon>Verrucomicrobiia</taxon>
        <taxon>Verrucomicrobiales</taxon>
        <taxon>Verrucomicrobiaceae</taxon>
    </lineage>
</organism>
<dbReference type="PROSITE" id="PS51007">
    <property type="entry name" value="CYTC"/>
    <property type="match status" value="1"/>
</dbReference>
<dbReference type="SUPFAM" id="SSF50952">
    <property type="entry name" value="Soluble quinoprotein glucose dehydrogenase"/>
    <property type="match status" value="1"/>
</dbReference>
<evidence type="ECO:0000256" key="5">
    <source>
        <dbReference type="SAM" id="SignalP"/>
    </source>
</evidence>
<dbReference type="Gene3D" id="1.10.760.10">
    <property type="entry name" value="Cytochrome c-like domain"/>
    <property type="match status" value="1"/>
</dbReference>
<dbReference type="Proteomes" id="UP000321577">
    <property type="component" value="Unassembled WGS sequence"/>
</dbReference>
<accession>A0A512M963</accession>
<dbReference type="OrthoDB" id="174301at2"/>
<evidence type="ECO:0000256" key="2">
    <source>
        <dbReference type="ARBA" id="ARBA00022723"/>
    </source>
</evidence>
<comment type="caution">
    <text evidence="7">The sequence shown here is derived from an EMBL/GenBank/DDBJ whole genome shotgun (WGS) entry which is preliminary data.</text>
</comment>
<keyword evidence="1 4" id="KW-0349">Heme</keyword>
<evidence type="ECO:0000256" key="1">
    <source>
        <dbReference type="ARBA" id="ARBA00022617"/>
    </source>
</evidence>
<dbReference type="PANTHER" id="PTHR33546:SF1">
    <property type="entry name" value="LARGE, MULTIFUNCTIONAL SECRETED PROTEIN"/>
    <property type="match status" value="1"/>
</dbReference>
<dbReference type="EMBL" id="BKAG01000016">
    <property type="protein sequence ID" value="GEP43284.1"/>
    <property type="molecule type" value="Genomic_DNA"/>
</dbReference>
<reference evidence="7 8" key="1">
    <citation type="submission" date="2019-07" db="EMBL/GenBank/DDBJ databases">
        <title>Whole genome shotgun sequence of Brevifollis gellanilyticus NBRC 108608.</title>
        <authorList>
            <person name="Hosoyama A."/>
            <person name="Uohara A."/>
            <person name="Ohji S."/>
            <person name="Ichikawa N."/>
        </authorList>
    </citation>
    <scope>NUCLEOTIDE SEQUENCE [LARGE SCALE GENOMIC DNA]</scope>
    <source>
        <strain evidence="7 8">NBRC 108608</strain>
    </source>
</reference>
<name>A0A512M963_9BACT</name>
<feature type="signal peptide" evidence="5">
    <location>
        <begin position="1"/>
        <end position="16"/>
    </location>
</feature>
<dbReference type="NCBIfam" id="TIGR02604">
    <property type="entry name" value="Piru_Ver_Nterm"/>
    <property type="match status" value="1"/>
</dbReference>
<keyword evidence="3 4" id="KW-0408">Iron</keyword>